<comment type="caution">
    <text evidence="1">The sequence shown here is derived from an EMBL/GenBank/DDBJ whole genome shotgun (WGS) entry which is preliminary data.</text>
</comment>
<evidence type="ECO:0000313" key="2">
    <source>
        <dbReference type="Proteomes" id="UP001589813"/>
    </source>
</evidence>
<gene>
    <name evidence="1" type="ORF">ACFFJP_04380</name>
</gene>
<dbReference type="Proteomes" id="UP001589813">
    <property type="component" value="Unassembled WGS sequence"/>
</dbReference>
<dbReference type="InterPro" id="IPR010446">
    <property type="entry name" value="GalNAc_Trfase_b"/>
</dbReference>
<dbReference type="SUPFAM" id="SSF53448">
    <property type="entry name" value="Nucleotide-diphospho-sugar transferases"/>
    <property type="match status" value="1"/>
</dbReference>
<organism evidence="1 2">
    <name type="scientific">Rheinheimera tilapiae</name>
    <dbReference type="NCBI Taxonomy" id="875043"/>
    <lineage>
        <taxon>Bacteria</taxon>
        <taxon>Pseudomonadati</taxon>
        <taxon>Pseudomonadota</taxon>
        <taxon>Gammaproteobacteria</taxon>
        <taxon>Chromatiales</taxon>
        <taxon>Chromatiaceae</taxon>
        <taxon>Rheinheimera</taxon>
    </lineage>
</organism>
<reference evidence="1 2" key="1">
    <citation type="submission" date="2024-09" db="EMBL/GenBank/DDBJ databases">
        <authorList>
            <person name="Sun Q."/>
            <person name="Mori K."/>
        </authorList>
    </citation>
    <scope>NUCLEOTIDE SEQUENCE [LARGE SCALE GENOMIC DNA]</scope>
    <source>
        <strain evidence="1 2">KCTC 23315</strain>
    </source>
</reference>
<proteinExistence type="predicted"/>
<name>A0ABV6BDE8_9GAMM</name>
<dbReference type="RefSeq" id="WP_377243357.1">
    <property type="nucleotide sequence ID" value="NZ_JBHLXP010000001.1"/>
</dbReference>
<keyword evidence="2" id="KW-1185">Reference proteome</keyword>
<sequence length="329" mass="37464">MRIKNGAEFLEATIRSHLVYFDEIVACYNDCTDQTAQILTQLATEFPDKIRIFHYEPQVHPILSTAHASTATFCLHSMANYYNYALAQCRYQLAVKLDDDHLAIAANMSRAVATVRAASAAGRMALFRFSGLNLAGNLAAPQVYRNCPLVGTGDIMFFPIHPEIFFVQAEKFETLQFGRQKALLPKRYLGVLYCHLKHLKADYGFANLAEPARSQHCRQYLHGLQLQSLPQFCTAATQQELIQDYGLPVFWLRQQPWFKWLLRRVGKENPLRMQRLETLSADLAAINWQQDVLHWLSGAATTKTAHQRYPLQTSSRAAHSAWSDRMLVS</sequence>
<evidence type="ECO:0008006" key="3">
    <source>
        <dbReference type="Google" id="ProtNLM"/>
    </source>
</evidence>
<accession>A0ABV6BDE8</accession>
<evidence type="ECO:0000313" key="1">
    <source>
        <dbReference type="EMBL" id="MFC0047530.1"/>
    </source>
</evidence>
<dbReference type="Pfam" id="PF06306">
    <property type="entry name" value="CgtA"/>
    <property type="match status" value="1"/>
</dbReference>
<dbReference type="EMBL" id="JBHLXP010000001">
    <property type="protein sequence ID" value="MFC0047530.1"/>
    <property type="molecule type" value="Genomic_DNA"/>
</dbReference>
<dbReference type="Gene3D" id="3.90.550.10">
    <property type="entry name" value="Spore Coat Polysaccharide Biosynthesis Protein SpsA, Chain A"/>
    <property type="match status" value="1"/>
</dbReference>
<protein>
    <recommendedName>
        <fullName evidence="3">Glycosyltransferase family 2 protein</fullName>
    </recommendedName>
</protein>
<dbReference type="InterPro" id="IPR029044">
    <property type="entry name" value="Nucleotide-diphossugar_trans"/>
</dbReference>